<comment type="caution">
    <text evidence="1">The sequence shown here is derived from an EMBL/GenBank/DDBJ whole genome shotgun (WGS) entry which is preliminary data.</text>
</comment>
<reference evidence="1" key="1">
    <citation type="submission" date="2021-03" db="EMBL/GenBank/DDBJ databases">
        <authorList>
            <consortium name="DOE Joint Genome Institute"/>
            <person name="Ahrendt S."/>
            <person name="Looney B.P."/>
            <person name="Miyauchi S."/>
            <person name="Morin E."/>
            <person name="Drula E."/>
            <person name="Courty P.E."/>
            <person name="Chicoki N."/>
            <person name="Fauchery L."/>
            <person name="Kohler A."/>
            <person name="Kuo A."/>
            <person name="Labutti K."/>
            <person name="Pangilinan J."/>
            <person name="Lipzen A."/>
            <person name="Riley R."/>
            <person name="Andreopoulos W."/>
            <person name="He G."/>
            <person name="Johnson J."/>
            <person name="Barry K.W."/>
            <person name="Grigoriev I.V."/>
            <person name="Nagy L."/>
            <person name="Hibbett D."/>
            <person name="Henrissat B."/>
            <person name="Matheny P.B."/>
            <person name="Labbe J."/>
            <person name="Martin F."/>
        </authorList>
    </citation>
    <scope>NUCLEOTIDE SEQUENCE</scope>
    <source>
        <strain evidence="1">HHB10654</strain>
    </source>
</reference>
<dbReference type="EMBL" id="MU277196">
    <property type="protein sequence ID" value="KAI0065248.1"/>
    <property type="molecule type" value="Genomic_DNA"/>
</dbReference>
<sequence>MSIRSSLSFLAAATLLGSVYGQNTTASISVPVGVVCQVIAAAVSPASAVYWPGSANYTADNAHFMVSSSQNSTCSVEPGNVEDVSRILRIIGIFRTPFAVKGGGHTSNQGFSSTTGIQIAMTRFSAVTYNSAASTVDVGAGCLWDSVYAVLNPLGRNVAGARAPGVGVAGFTLGGGVNYFSNQVGETIDTVTAFQLVQPDGSVHTVTPANTDLWFGLRGGYNNFGIVTKFTFSTFAQGQVWAGALLAPASSQNALNTAVANFFATTTDPKATLIVQYRYQNSALSFETTVFYDAPTPPAGMFDAILAIPGITGTPATMNFADVLQIGSPVASGTRFMFGDTEVTAFPKALLDSICTQTINIGSTTAPMSASFVMLMIWQNLPNYLQHGSESAWPADRSVFQTSINSWALWTDPTQDANIINTVEAAGNALAAVATSEGQNLSGTSKYPNIVPANTPLVDIYGSAHLTRLHTIKTAIDPYNVMGLAGGWKF</sequence>
<dbReference type="Proteomes" id="UP000814140">
    <property type="component" value="Unassembled WGS sequence"/>
</dbReference>
<gene>
    <name evidence="1" type="ORF">BV25DRAFT_1880998</name>
</gene>
<reference evidence="1" key="2">
    <citation type="journal article" date="2022" name="New Phytol.">
        <title>Evolutionary transition to the ectomycorrhizal habit in the genomes of a hyperdiverse lineage of mushroom-forming fungi.</title>
        <authorList>
            <person name="Looney B."/>
            <person name="Miyauchi S."/>
            <person name="Morin E."/>
            <person name="Drula E."/>
            <person name="Courty P.E."/>
            <person name="Kohler A."/>
            <person name="Kuo A."/>
            <person name="LaButti K."/>
            <person name="Pangilinan J."/>
            <person name="Lipzen A."/>
            <person name="Riley R."/>
            <person name="Andreopoulos W."/>
            <person name="He G."/>
            <person name="Johnson J."/>
            <person name="Nolan M."/>
            <person name="Tritt A."/>
            <person name="Barry K.W."/>
            <person name="Grigoriev I.V."/>
            <person name="Nagy L.G."/>
            <person name="Hibbett D."/>
            <person name="Henrissat B."/>
            <person name="Matheny P.B."/>
            <person name="Labbe J."/>
            <person name="Martin F.M."/>
        </authorList>
    </citation>
    <scope>NUCLEOTIDE SEQUENCE</scope>
    <source>
        <strain evidence="1">HHB10654</strain>
    </source>
</reference>
<organism evidence="1 2">
    <name type="scientific">Artomyces pyxidatus</name>
    <dbReference type="NCBI Taxonomy" id="48021"/>
    <lineage>
        <taxon>Eukaryota</taxon>
        <taxon>Fungi</taxon>
        <taxon>Dikarya</taxon>
        <taxon>Basidiomycota</taxon>
        <taxon>Agaricomycotina</taxon>
        <taxon>Agaricomycetes</taxon>
        <taxon>Russulales</taxon>
        <taxon>Auriscalpiaceae</taxon>
        <taxon>Artomyces</taxon>
    </lineage>
</organism>
<name>A0ACB8T8W6_9AGAM</name>
<evidence type="ECO:0000313" key="1">
    <source>
        <dbReference type="EMBL" id="KAI0065248.1"/>
    </source>
</evidence>
<keyword evidence="2" id="KW-1185">Reference proteome</keyword>
<accession>A0ACB8T8W6</accession>
<proteinExistence type="predicted"/>
<protein>
    <submittedName>
        <fullName evidence="1">FAD-binding domain-containing protein</fullName>
    </submittedName>
</protein>
<evidence type="ECO:0000313" key="2">
    <source>
        <dbReference type="Proteomes" id="UP000814140"/>
    </source>
</evidence>